<gene>
    <name evidence="3" type="ORF">ACJRO7_008894</name>
</gene>
<evidence type="ECO:0000313" key="3">
    <source>
        <dbReference type="EMBL" id="KAL3717382.1"/>
    </source>
</evidence>
<name>A0ABD3ITA1_EUCGL</name>
<accession>A0ABD3ITA1</accession>
<dbReference type="AlphaFoldDB" id="A0ABD3ITA1"/>
<dbReference type="Proteomes" id="UP001634007">
    <property type="component" value="Unassembled WGS sequence"/>
</dbReference>
<proteinExistence type="predicted"/>
<reference evidence="3 4" key="1">
    <citation type="submission" date="2024-11" db="EMBL/GenBank/DDBJ databases">
        <title>Chromosome-level genome assembly of Eucalyptus globulus Labill. provides insights into its genome evolution.</title>
        <authorList>
            <person name="Li X."/>
        </authorList>
    </citation>
    <scope>NUCLEOTIDE SEQUENCE [LARGE SCALE GENOMIC DNA]</scope>
    <source>
        <strain evidence="3">CL2024</strain>
        <tissue evidence="3">Fresh tender leaves</tissue>
    </source>
</reference>
<dbReference type="EMBL" id="JBJKBG010000011">
    <property type="protein sequence ID" value="KAL3717382.1"/>
    <property type="molecule type" value="Genomic_DNA"/>
</dbReference>
<keyword evidence="2" id="KW-0732">Signal</keyword>
<organism evidence="3 4">
    <name type="scientific">Eucalyptus globulus</name>
    <name type="common">Tasmanian blue gum</name>
    <dbReference type="NCBI Taxonomy" id="34317"/>
    <lineage>
        <taxon>Eukaryota</taxon>
        <taxon>Viridiplantae</taxon>
        <taxon>Streptophyta</taxon>
        <taxon>Embryophyta</taxon>
        <taxon>Tracheophyta</taxon>
        <taxon>Spermatophyta</taxon>
        <taxon>Magnoliopsida</taxon>
        <taxon>eudicotyledons</taxon>
        <taxon>Gunneridae</taxon>
        <taxon>Pentapetalae</taxon>
        <taxon>rosids</taxon>
        <taxon>malvids</taxon>
        <taxon>Myrtales</taxon>
        <taxon>Myrtaceae</taxon>
        <taxon>Myrtoideae</taxon>
        <taxon>Eucalypteae</taxon>
        <taxon>Eucalyptus</taxon>
    </lineage>
</organism>
<comment type="caution">
    <text evidence="3">The sequence shown here is derived from an EMBL/GenBank/DDBJ whole genome shotgun (WGS) entry which is preliminary data.</text>
</comment>
<feature type="signal peptide" evidence="2">
    <location>
        <begin position="1"/>
        <end position="28"/>
    </location>
</feature>
<feature type="region of interest" description="Disordered" evidence="1">
    <location>
        <begin position="54"/>
        <end position="73"/>
    </location>
</feature>
<evidence type="ECO:0000256" key="1">
    <source>
        <dbReference type="SAM" id="MobiDB-lite"/>
    </source>
</evidence>
<keyword evidence="4" id="KW-1185">Reference proteome</keyword>
<feature type="chain" id="PRO_5044851349" evidence="2">
    <location>
        <begin position="29"/>
        <end position="103"/>
    </location>
</feature>
<protein>
    <submittedName>
        <fullName evidence="3">Uncharacterized protein</fullName>
    </submittedName>
</protein>
<evidence type="ECO:0000313" key="4">
    <source>
        <dbReference type="Proteomes" id="UP001634007"/>
    </source>
</evidence>
<feature type="compositionally biased region" description="Basic and acidic residues" evidence="1">
    <location>
        <begin position="89"/>
        <end position="103"/>
    </location>
</feature>
<evidence type="ECO:0000256" key="2">
    <source>
        <dbReference type="SAM" id="SignalP"/>
    </source>
</evidence>
<sequence length="103" mass="10892">MKLLISKVVVGAAILLFLVGTMVQPNEAYRVLIKGKEEGCADDKPSVPVLQVLQKGPVRPPGTPGYTPGVDTTNTRAFAGHAVAPPHGYSDRIPKSSVATDRK</sequence>
<feature type="region of interest" description="Disordered" evidence="1">
    <location>
        <begin position="80"/>
        <end position="103"/>
    </location>
</feature>